<dbReference type="PROSITE" id="PS51202">
    <property type="entry name" value="RCK_C"/>
    <property type="match status" value="1"/>
</dbReference>
<keyword evidence="5 8" id="KW-0812">Transmembrane</keyword>
<keyword evidence="4" id="KW-1003">Cell membrane</keyword>
<keyword evidence="7 8" id="KW-0472">Membrane</keyword>
<dbReference type="Gene3D" id="3.30.70.1450">
    <property type="entry name" value="Regulator of K+ conductance, C-terminal domain"/>
    <property type="match status" value="1"/>
</dbReference>
<accession>A0A5C6E9M6</accession>
<evidence type="ECO:0000256" key="3">
    <source>
        <dbReference type="ARBA" id="ARBA00022448"/>
    </source>
</evidence>
<evidence type="ECO:0000256" key="1">
    <source>
        <dbReference type="ARBA" id="ARBA00004651"/>
    </source>
</evidence>
<feature type="transmembrane region" description="Helical" evidence="8">
    <location>
        <begin position="531"/>
        <end position="552"/>
    </location>
</feature>
<dbReference type="PANTHER" id="PTHR30445:SF3">
    <property type="entry name" value="TRANSPORT PROTEIN YIDE-RELATED"/>
    <property type="match status" value="1"/>
</dbReference>
<dbReference type="AlphaFoldDB" id="A0A5C6E9M6"/>
<dbReference type="Pfam" id="PF02080">
    <property type="entry name" value="TrkA_C"/>
    <property type="match status" value="1"/>
</dbReference>
<reference evidence="10 11" key="1">
    <citation type="submission" date="2019-02" db="EMBL/GenBank/DDBJ databases">
        <title>Deep-cultivation of Planctomycetes and their phenomic and genomic characterization uncovers novel biology.</title>
        <authorList>
            <person name="Wiegand S."/>
            <person name="Jogler M."/>
            <person name="Boedeker C."/>
            <person name="Pinto D."/>
            <person name="Vollmers J."/>
            <person name="Rivas-Marin E."/>
            <person name="Kohn T."/>
            <person name="Peeters S.H."/>
            <person name="Heuer A."/>
            <person name="Rast P."/>
            <person name="Oberbeckmann S."/>
            <person name="Bunk B."/>
            <person name="Jeske O."/>
            <person name="Meyerdierks A."/>
            <person name="Storesund J.E."/>
            <person name="Kallscheuer N."/>
            <person name="Luecker S."/>
            <person name="Lage O.M."/>
            <person name="Pohl T."/>
            <person name="Merkel B.J."/>
            <person name="Hornburger P."/>
            <person name="Mueller R.-W."/>
            <person name="Bruemmer F."/>
            <person name="Labrenz M."/>
            <person name="Spormann A.M."/>
            <person name="Op Den Camp H."/>
            <person name="Overmann J."/>
            <person name="Amann R."/>
            <person name="Jetten M.S.M."/>
            <person name="Mascher T."/>
            <person name="Medema M.H."/>
            <person name="Devos D.P."/>
            <person name="Kaster A.-K."/>
            <person name="Ovreas L."/>
            <person name="Rohde M."/>
            <person name="Galperin M.Y."/>
            <person name="Jogler C."/>
        </authorList>
    </citation>
    <scope>NUCLEOTIDE SEQUENCE [LARGE SCALE GENOMIC DNA]</scope>
    <source>
        <strain evidence="10 11">Poly51</strain>
    </source>
</reference>
<evidence type="ECO:0000256" key="2">
    <source>
        <dbReference type="ARBA" id="ARBA00009854"/>
    </source>
</evidence>
<dbReference type="Proteomes" id="UP000318288">
    <property type="component" value="Unassembled WGS sequence"/>
</dbReference>
<dbReference type="EMBL" id="SJPW01000011">
    <property type="protein sequence ID" value="TWU44627.1"/>
    <property type="molecule type" value="Genomic_DNA"/>
</dbReference>
<dbReference type="Pfam" id="PF06826">
    <property type="entry name" value="Asp-Al_Ex"/>
    <property type="match status" value="2"/>
</dbReference>
<comment type="caution">
    <text evidence="10">The sequence shown here is derived from an EMBL/GenBank/DDBJ whole genome shotgun (WGS) entry which is preliminary data.</text>
</comment>
<feature type="transmembrane region" description="Helical" evidence="8">
    <location>
        <begin position="162"/>
        <end position="185"/>
    </location>
</feature>
<feature type="transmembrane region" description="Helical" evidence="8">
    <location>
        <begin position="400"/>
        <end position="420"/>
    </location>
</feature>
<comment type="similarity">
    <text evidence="2">Belongs to the AAE transporter (TC 2.A.81) family.</text>
</comment>
<evidence type="ECO:0000313" key="11">
    <source>
        <dbReference type="Proteomes" id="UP000318288"/>
    </source>
</evidence>
<dbReference type="PANTHER" id="PTHR30445">
    <property type="entry name" value="K(+)_H(+) ANTIPORTER SUBUNIT KHTT"/>
    <property type="match status" value="1"/>
</dbReference>
<feature type="domain" description="RCK C-terminal" evidence="9">
    <location>
        <begin position="283"/>
        <end position="367"/>
    </location>
</feature>
<dbReference type="InterPro" id="IPR006512">
    <property type="entry name" value="YidE_YbjL"/>
</dbReference>
<dbReference type="NCBIfam" id="TIGR01625">
    <property type="entry name" value="YidE_YbjL_dupl"/>
    <property type="match status" value="2"/>
</dbReference>
<evidence type="ECO:0000256" key="4">
    <source>
        <dbReference type="ARBA" id="ARBA00022475"/>
    </source>
</evidence>
<keyword evidence="3" id="KW-0813">Transport</keyword>
<gene>
    <name evidence="10" type="primary">aspT</name>
    <name evidence="10" type="ORF">Poly51_60590</name>
</gene>
<comment type="subcellular location">
    <subcellularLocation>
        <location evidence="1">Cell membrane</location>
        <topology evidence="1">Multi-pass membrane protein</topology>
    </subcellularLocation>
</comment>
<dbReference type="GO" id="GO:0006813">
    <property type="term" value="P:potassium ion transport"/>
    <property type="evidence" value="ECO:0007669"/>
    <property type="project" value="InterPro"/>
</dbReference>
<dbReference type="GO" id="GO:0005886">
    <property type="term" value="C:plasma membrane"/>
    <property type="evidence" value="ECO:0007669"/>
    <property type="project" value="UniProtKB-SubCell"/>
</dbReference>
<evidence type="ECO:0000256" key="6">
    <source>
        <dbReference type="ARBA" id="ARBA00022989"/>
    </source>
</evidence>
<dbReference type="InterPro" id="IPR006037">
    <property type="entry name" value="RCK_C"/>
</dbReference>
<feature type="transmembrane region" description="Helical" evidence="8">
    <location>
        <begin position="74"/>
        <end position="96"/>
    </location>
</feature>
<evidence type="ECO:0000313" key="10">
    <source>
        <dbReference type="EMBL" id="TWU44627.1"/>
    </source>
</evidence>
<keyword evidence="11" id="KW-1185">Reference proteome</keyword>
<proteinExistence type="inferred from homology"/>
<evidence type="ECO:0000259" key="9">
    <source>
        <dbReference type="PROSITE" id="PS51202"/>
    </source>
</evidence>
<keyword evidence="6 8" id="KW-1133">Transmembrane helix</keyword>
<name>A0A5C6E9M6_9BACT</name>
<dbReference type="InterPro" id="IPR036721">
    <property type="entry name" value="RCK_C_sf"/>
</dbReference>
<feature type="transmembrane region" description="Helical" evidence="8">
    <location>
        <begin position="108"/>
        <end position="129"/>
    </location>
</feature>
<dbReference type="GO" id="GO:0008324">
    <property type="term" value="F:monoatomic cation transmembrane transporter activity"/>
    <property type="evidence" value="ECO:0007669"/>
    <property type="project" value="InterPro"/>
</dbReference>
<evidence type="ECO:0000256" key="8">
    <source>
        <dbReference type="SAM" id="Phobius"/>
    </source>
</evidence>
<feature type="transmembrane region" description="Helical" evidence="8">
    <location>
        <begin position="29"/>
        <end position="62"/>
    </location>
</feature>
<dbReference type="SUPFAM" id="SSF116726">
    <property type="entry name" value="TrkA C-terminal domain-like"/>
    <property type="match status" value="2"/>
</dbReference>
<evidence type="ECO:0000256" key="7">
    <source>
        <dbReference type="ARBA" id="ARBA00023136"/>
    </source>
</evidence>
<feature type="transmembrane region" description="Helical" evidence="8">
    <location>
        <begin position="469"/>
        <end position="492"/>
    </location>
</feature>
<protein>
    <submittedName>
        <fullName evidence="10">Aspartate/alanine antiporter</fullName>
    </submittedName>
</protein>
<evidence type="ECO:0000256" key="5">
    <source>
        <dbReference type="ARBA" id="ARBA00022692"/>
    </source>
</evidence>
<organism evidence="10 11">
    <name type="scientific">Rubripirellula tenax</name>
    <dbReference type="NCBI Taxonomy" id="2528015"/>
    <lineage>
        <taxon>Bacteria</taxon>
        <taxon>Pseudomonadati</taxon>
        <taxon>Planctomycetota</taxon>
        <taxon>Planctomycetia</taxon>
        <taxon>Pirellulales</taxon>
        <taxon>Pirellulaceae</taxon>
        <taxon>Rubripirellula</taxon>
    </lineage>
</organism>
<dbReference type="InterPro" id="IPR050144">
    <property type="entry name" value="AAE_transporter"/>
</dbReference>
<sequence length="556" mass="57759">MSSRTGSETVVSILDECVHRVLRYRLSPLLALLGVIAVGLLVGRISLFGISLGTSAILFIALLAGHFGMSVPEGMGTIGLALFVYCVGISAGPTFFRGLAAQGRTMSILGAMIVLTGAVVAAAASKILGLPAELTGGLMAGALTSTPALGAITESTEQTASVAVGFGVAYPIGIVVVVVFVQLAIKFGLKEATQSTSAPSDDGMFAEGTIQRRAVQVVNPAIIGRRPGDVEIFNDSGCQISRIQINNYWQPLAPEYTFGLDDKVLIVGEEQDLRRVVETLGVVTSGDDAIIDADHQRKTLVVTSPEVYGRTLKELRLRSRFGITVVRIRRHDIEFVPSGRTRIEFGDTLTLVGEMPNLAKVQGVVGHRPRALNETDLLSLAVGLAAGILVGRTSLEFGTISVSLGVAGGPLMVGLILGHFRRIGPIRGSYPPAAQMLMTEGGLALFLSDAGMDAGANIAPVLAEHGVTLAAVAAAIVVIPLAVGFIAARYVFKLTLLQSLGATCGGMTSTPGLAALTTATDSSQPVTSYVAAYPVALVIITVAAPLLVELLAPLTQ</sequence>